<evidence type="ECO:0000256" key="4">
    <source>
        <dbReference type="ARBA" id="ARBA00023163"/>
    </source>
</evidence>
<keyword evidence="5 7" id="KW-0539">Nucleus</keyword>
<dbReference type="Pfam" id="PF18121">
    <property type="entry name" value="TFA2_Winged_2"/>
    <property type="match status" value="1"/>
</dbReference>
<dbReference type="InterPro" id="IPR040501">
    <property type="entry name" value="TFA2_Winged_2"/>
</dbReference>
<evidence type="ECO:0000256" key="6">
    <source>
        <dbReference type="ARBA" id="ARBA00025581"/>
    </source>
</evidence>
<evidence type="ECO:0000256" key="2">
    <source>
        <dbReference type="ARBA" id="ARBA00023015"/>
    </source>
</evidence>
<keyword evidence="2 7" id="KW-0805">Transcription regulation</keyword>
<dbReference type="InterPro" id="IPR003166">
    <property type="entry name" value="TFIIE_bsu_DNA-bd"/>
</dbReference>
<accession>A0AA38RMU1</accession>
<keyword evidence="11" id="KW-1185">Reference proteome</keyword>
<dbReference type="EMBL" id="JANBVN010000067">
    <property type="protein sequence ID" value="KAJ9151015.1"/>
    <property type="molecule type" value="Genomic_DNA"/>
</dbReference>
<feature type="region of interest" description="Disordered" evidence="8">
    <location>
        <begin position="1"/>
        <end position="76"/>
    </location>
</feature>
<dbReference type="PANTHER" id="PTHR12716:SF8">
    <property type="entry name" value="TRANSCRIPTION INITIATION FACTOR IIE SUBUNIT BETA"/>
    <property type="match status" value="1"/>
</dbReference>
<keyword evidence="3 7" id="KW-0238">DNA-binding</keyword>
<dbReference type="PIRSF" id="PIRSF016398">
    <property type="entry name" value="TFIIE-beta"/>
    <property type="match status" value="1"/>
</dbReference>
<dbReference type="GO" id="GO:0003677">
    <property type="term" value="F:DNA binding"/>
    <property type="evidence" value="ECO:0007669"/>
    <property type="project" value="UniProtKB-UniRule"/>
</dbReference>
<dbReference type="GO" id="GO:0001097">
    <property type="term" value="F:TFIIH-class transcription factor complex binding"/>
    <property type="evidence" value="ECO:0007669"/>
    <property type="project" value="TreeGrafter"/>
</dbReference>
<comment type="function">
    <text evidence="6 7">Recruits TFIIH to the initiation complex and stimulates the RNA polymerase II C-terminal domain kinase and DNA-dependent ATPase activities of TFIIH. Both TFIIH and TFIIE are required for promoter clearance by RNA polymerase.</text>
</comment>
<dbReference type="Pfam" id="PF22254">
    <property type="entry name" value="TFA2_E-tether"/>
    <property type="match status" value="1"/>
</dbReference>
<dbReference type="GO" id="GO:0005673">
    <property type="term" value="C:transcription factor TFIIE complex"/>
    <property type="evidence" value="ECO:0007669"/>
    <property type="project" value="UniProtKB-UniRule"/>
</dbReference>
<feature type="compositionally biased region" description="Low complexity" evidence="8">
    <location>
        <begin position="41"/>
        <end position="50"/>
    </location>
</feature>
<feature type="compositionally biased region" description="Polar residues" evidence="8">
    <location>
        <begin position="1"/>
        <end position="21"/>
    </location>
</feature>
<evidence type="ECO:0000313" key="10">
    <source>
        <dbReference type="EMBL" id="KAJ9151015.1"/>
    </source>
</evidence>
<dbReference type="PANTHER" id="PTHR12716">
    <property type="entry name" value="TRANSCRIPTION INITIATION FACTOR IIE, BETA SUBUNIT"/>
    <property type="match status" value="1"/>
</dbReference>
<keyword evidence="4 7" id="KW-0804">Transcription</keyword>
<evidence type="ECO:0000259" key="9">
    <source>
        <dbReference type="PROSITE" id="PS51351"/>
    </source>
</evidence>
<comment type="caution">
    <text evidence="10">The sequence shown here is derived from an EMBL/GenBank/DDBJ whole genome shotgun (WGS) entry which is preliminary data.</text>
</comment>
<evidence type="ECO:0000256" key="1">
    <source>
        <dbReference type="ARBA" id="ARBA00004123"/>
    </source>
</evidence>
<feature type="region of interest" description="Disordered" evidence="8">
    <location>
        <begin position="259"/>
        <end position="305"/>
    </location>
</feature>
<comment type="similarity">
    <text evidence="7">Belongs to the TFIIE beta subunit family.</text>
</comment>
<feature type="compositionally biased region" description="Basic and acidic residues" evidence="8">
    <location>
        <begin position="295"/>
        <end position="305"/>
    </location>
</feature>
<comment type="subcellular location">
    <subcellularLocation>
        <location evidence="1 7">Nucleus</location>
    </subcellularLocation>
</comment>
<dbReference type="GO" id="GO:0006367">
    <property type="term" value="P:transcription initiation at RNA polymerase II promoter"/>
    <property type="evidence" value="ECO:0007669"/>
    <property type="project" value="UniProtKB-UniRule"/>
</dbReference>
<reference evidence="10" key="1">
    <citation type="submission" date="2022-07" db="EMBL/GenBank/DDBJ databases">
        <title>Fungi with potential for degradation of polypropylene.</title>
        <authorList>
            <person name="Gostincar C."/>
        </authorList>
    </citation>
    <scope>NUCLEOTIDE SEQUENCE</scope>
    <source>
        <strain evidence="10">EXF-13287</strain>
    </source>
</reference>
<feature type="domain" description="TFIIE beta" evidence="9">
    <location>
        <begin position="75"/>
        <end position="160"/>
    </location>
</feature>
<sequence length="305" mass="34395">MSSYLERQQNSFTGPLASATTKLGPASAARNKPLAPPSPSPSVTSTASAAAGGGTPVKKERDGPLPAGTVYSQPALTGTGHSALAQMTYVINWLKEKDEPKTIQEILEYVSLHHRPQADQENFIDHVRRNPHIKWIPDENLPQQTWHSGTYVHRPTIPNVKNKTQLLGYMQKLTDMRGVSVKDLMDGWPSCQAAIDELEKEHKLLVLRFKKDEKPKQIWSDDPSLFHAVDPEFKTMWHKVDIPSLDNIHQRLIQVGQKPTSEDPILKAMQNNKVDKKKKRANRRTGKTTNSHMQDLLKDFSHSRR</sequence>
<evidence type="ECO:0000256" key="8">
    <source>
        <dbReference type="SAM" id="MobiDB-lite"/>
    </source>
</evidence>
<dbReference type="AlphaFoldDB" id="A0AA38RMU1"/>
<dbReference type="Pfam" id="PF02186">
    <property type="entry name" value="TFIIE_beta"/>
    <property type="match status" value="1"/>
</dbReference>
<organism evidence="10 11">
    <name type="scientific">Coniochaeta hoffmannii</name>
    <dbReference type="NCBI Taxonomy" id="91930"/>
    <lineage>
        <taxon>Eukaryota</taxon>
        <taxon>Fungi</taxon>
        <taxon>Dikarya</taxon>
        <taxon>Ascomycota</taxon>
        <taxon>Pezizomycotina</taxon>
        <taxon>Sordariomycetes</taxon>
        <taxon>Sordariomycetidae</taxon>
        <taxon>Coniochaetales</taxon>
        <taxon>Coniochaetaceae</taxon>
        <taxon>Coniochaeta</taxon>
    </lineage>
</organism>
<protein>
    <recommendedName>
        <fullName evidence="7">Transcription initiation factor IIE subunit beta</fullName>
    </recommendedName>
</protein>
<evidence type="ECO:0000256" key="5">
    <source>
        <dbReference type="ARBA" id="ARBA00023242"/>
    </source>
</evidence>
<proteinExistence type="inferred from homology"/>
<dbReference type="InterPro" id="IPR054600">
    <property type="entry name" value="TFA2_E-tether"/>
</dbReference>
<dbReference type="InterPro" id="IPR016656">
    <property type="entry name" value="TFIIE-bsu"/>
</dbReference>
<comment type="subunit">
    <text evidence="7">Tetramer of two alpha and two beta chains.</text>
</comment>
<name>A0AA38RMU1_9PEZI</name>
<evidence type="ECO:0000256" key="3">
    <source>
        <dbReference type="ARBA" id="ARBA00023125"/>
    </source>
</evidence>
<evidence type="ECO:0000256" key="7">
    <source>
        <dbReference type="PIRNR" id="PIRNR016398"/>
    </source>
</evidence>
<feature type="compositionally biased region" description="Basic residues" evidence="8">
    <location>
        <begin position="275"/>
        <end position="286"/>
    </location>
</feature>
<dbReference type="Proteomes" id="UP001174691">
    <property type="component" value="Unassembled WGS sequence"/>
</dbReference>
<gene>
    <name evidence="10" type="ORF">NKR19_g5096</name>
</gene>
<evidence type="ECO:0000313" key="11">
    <source>
        <dbReference type="Proteomes" id="UP001174691"/>
    </source>
</evidence>
<dbReference type="PROSITE" id="PS51351">
    <property type="entry name" value="TFIIE_BETA_C"/>
    <property type="match status" value="1"/>
</dbReference>